<dbReference type="Proteomes" id="UP000000607">
    <property type="component" value="Chromosome"/>
</dbReference>
<dbReference type="STRING" id="221988.MS0452"/>
<protein>
    <submittedName>
        <fullName evidence="1">Uncharacterized protein</fullName>
    </submittedName>
</protein>
<keyword evidence="2" id="KW-1185">Reference proteome</keyword>
<reference evidence="1 2" key="1">
    <citation type="journal article" date="2004" name="Nat. Biotechnol.">
        <title>The genome sequence of the capnophilic rumen bacterium Mannheimia succiniciproducens.</title>
        <authorList>
            <person name="Hong S.H."/>
            <person name="Kim J.S."/>
            <person name="Lee S.Y."/>
            <person name="In Y.H."/>
            <person name="Choi S.S."/>
            <person name="Rih J.-K."/>
            <person name="Kim C.H."/>
            <person name="Jeong H."/>
            <person name="Hur C.G."/>
            <person name="Kim J.J."/>
        </authorList>
    </citation>
    <scope>NUCLEOTIDE SEQUENCE [LARGE SCALE GENOMIC DNA]</scope>
    <source>
        <strain evidence="2">KCTC 0769BP / MBEL55E</strain>
    </source>
</reference>
<dbReference type="KEGG" id="msu:MS0452"/>
<proteinExistence type="predicted"/>
<evidence type="ECO:0000313" key="2">
    <source>
        <dbReference type="Proteomes" id="UP000000607"/>
    </source>
</evidence>
<sequence>MTHTIEYIKDLMKKRTFTVKNLTNFTVNERSFILIVFKYLARKSAVNFRQIF</sequence>
<dbReference type="EMBL" id="AE016827">
    <property type="protein sequence ID" value="AAU37059.1"/>
    <property type="molecule type" value="Genomic_DNA"/>
</dbReference>
<dbReference type="HOGENOM" id="CLU_3081539_0_0_6"/>
<gene>
    <name evidence="1" type="ordered locus">MS0452</name>
</gene>
<evidence type="ECO:0000313" key="1">
    <source>
        <dbReference type="EMBL" id="AAU37059.1"/>
    </source>
</evidence>
<organism evidence="1 2">
    <name type="scientific">Mannheimia succiniciproducens (strain KCTC 0769BP / MBEL55E)</name>
    <dbReference type="NCBI Taxonomy" id="221988"/>
    <lineage>
        <taxon>Bacteria</taxon>
        <taxon>Pseudomonadati</taxon>
        <taxon>Pseudomonadota</taxon>
        <taxon>Gammaproteobacteria</taxon>
        <taxon>Pasteurellales</taxon>
        <taxon>Pasteurellaceae</taxon>
        <taxon>Basfia</taxon>
    </lineage>
</organism>
<accession>Q65VF1</accession>
<dbReference type="AlphaFoldDB" id="Q65VF1"/>
<name>Q65VF1_MANSM</name>